<dbReference type="EMBL" id="KN847499">
    <property type="protein sequence ID" value="KIW10800.1"/>
    <property type="molecule type" value="Genomic_DNA"/>
</dbReference>
<keyword evidence="2" id="KW-1185">Reference proteome</keyword>
<reference evidence="1 2" key="1">
    <citation type="submission" date="2015-01" db="EMBL/GenBank/DDBJ databases">
        <title>The Genome Sequence of Exophiala spinifera CBS89968.</title>
        <authorList>
            <consortium name="The Broad Institute Genomics Platform"/>
            <person name="Cuomo C."/>
            <person name="de Hoog S."/>
            <person name="Gorbushina A."/>
            <person name="Stielow B."/>
            <person name="Teixiera M."/>
            <person name="Abouelleil A."/>
            <person name="Chapman S.B."/>
            <person name="Priest M."/>
            <person name="Young S.K."/>
            <person name="Wortman J."/>
            <person name="Nusbaum C."/>
            <person name="Birren B."/>
        </authorList>
    </citation>
    <scope>NUCLEOTIDE SEQUENCE [LARGE SCALE GENOMIC DNA]</scope>
    <source>
        <strain evidence="1 2">CBS 89968</strain>
    </source>
</reference>
<organism evidence="1 2">
    <name type="scientific">Exophiala spinifera</name>
    <dbReference type="NCBI Taxonomy" id="91928"/>
    <lineage>
        <taxon>Eukaryota</taxon>
        <taxon>Fungi</taxon>
        <taxon>Dikarya</taxon>
        <taxon>Ascomycota</taxon>
        <taxon>Pezizomycotina</taxon>
        <taxon>Eurotiomycetes</taxon>
        <taxon>Chaetothyriomycetidae</taxon>
        <taxon>Chaetothyriales</taxon>
        <taxon>Herpotrichiellaceae</taxon>
        <taxon>Exophiala</taxon>
    </lineage>
</organism>
<dbReference type="PANTHER" id="PTHR38791">
    <property type="entry name" value="ZN(II)2CYS6 TRANSCRIPTION FACTOR (EUROFUNG)-RELATED-RELATED"/>
    <property type="match status" value="1"/>
</dbReference>
<name>A0A0D2AWC3_9EURO</name>
<evidence type="ECO:0008006" key="3">
    <source>
        <dbReference type="Google" id="ProtNLM"/>
    </source>
</evidence>
<dbReference type="STRING" id="91928.A0A0D2AWC3"/>
<dbReference type="RefSeq" id="XP_016231016.1">
    <property type="nucleotide sequence ID" value="XM_016384414.1"/>
</dbReference>
<dbReference type="Proteomes" id="UP000053328">
    <property type="component" value="Unassembled WGS sequence"/>
</dbReference>
<dbReference type="OrthoDB" id="4160106at2759"/>
<dbReference type="HOGENOM" id="CLU_013866_1_1_1"/>
<dbReference type="InterPro" id="IPR053175">
    <property type="entry name" value="DHMBA_Reg_Transcription_Factor"/>
</dbReference>
<protein>
    <recommendedName>
        <fullName evidence="3">Transcription factor domain-containing protein</fullName>
    </recommendedName>
</protein>
<evidence type="ECO:0000313" key="2">
    <source>
        <dbReference type="Proteomes" id="UP000053328"/>
    </source>
</evidence>
<gene>
    <name evidence="1" type="ORF">PV08_10099</name>
</gene>
<dbReference type="AlphaFoldDB" id="A0A0D2AWC3"/>
<dbReference type="VEuPathDB" id="FungiDB:PV08_10099"/>
<evidence type="ECO:0000313" key="1">
    <source>
        <dbReference type="EMBL" id="KIW10800.1"/>
    </source>
</evidence>
<dbReference type="GeneID" id="27337182"/>
<dbReference type="PANTHER" id="PTHR38791:SF5">
    <property type="entry name" value="TRANSCRIPTION FACTOR DBAG-RELATED"/>
    <property type="match status" value="1"/>
</dbReference>
<proteinExistence type="predicted"/>
<sequence length="510" mass="56558">MGRHEAATHAEEDARSVTKRVRCLKAGFPCSGYRPRQNGTFRQSSVSHPPYLSKKSKALDLVEVPNCFPQAWPDINTEACALSAFFQHFTDVSRDPTISRGYLDGLEDLFRCADSDAHIQQACRIMAFACLGSRLKMPALLVQARSLYIKLLHSFSRSLLKLSSQDVIESLVTAVLLGLYELVTAGFTKPSDHDAHSKGVAAILCTTNSPLELVRGRGLFQLAHSLWRKGLNQTLELGVAPSSKTSKCNTHLINGPEFDHSKLYRLLSKAETLMLSQHALSEDVNELLEEAYLWDRDLARWPASRPYEAARASTVQPQMQSQLPSWWPPTADTYFDLYVAATWNTYRKNRLLLLNVIIQCLERLQEKDAHGRKQAEAAGLARDIMASIPFHLTYASEGLRQVSNHSIGGIAVGKTIGGMLLMHPLCVASNLSIVPAQLRTQMRECLAWIGEHMAIGQASVFSTVSCLPKVHELELTSLETSVTFPADSIVHGYVLLWAGMLLRPKIQPAT</sequence>
<accession>A0A0D2AWC3</accession>